<keyword evidence="12" id="KW-1185">Reference proteome</keyword>
<dbReference type="GO" id="GO:0005524">
    <property type="term" value="F:ATP binding"/>
    <property type="evidence" value="ECO:0007669"/>
    <property type="project" value="UniProtKB-KW"/>
</dbReference>
<feature type="domain" description="ABC transporter" evidence="9">
    <location>
        <begin position="374"/>
        <end position="607"/>
    </location>
</feature>
<keyword evidence="6 8" id="KW-1133">Transmembrane helix</keyword>
<dbReference type="Pfam" id="PF00664">
    <property type="entry name" value="ABC_membrane"/>
    <property type="match status" value="1"/>
</dbReference>
<dbReference type="InterPro" id="IPR036640">
    <property type="entry name" value="ABC1_TM_sf"/>
</dbReference>
<name>A0A6I4IQ40_9SPHI</name>
<evidence type="ECO:0000256" key="5">
    <source>
        <dbReference type="ARBA" id="ARBA00022840"/>
    </source>
</evidence>
<comment type="caution">
    <text evidence="11">The sequence shown here is derived from an EMBL/GenBank/DDBJ whole genome shotgun (WGS) entry which is preliminary data.</text>
</comment>
<dbReference type="InterPro" id="IPR027417">
    <property type="entry name" value="P-loop_NTPase"/>
</dbReference>
<keyword evidence="2" id="KW-0813">Transport</keyword>
<evidence type="ECO:0000256" key="4">
    <source>
        <dbReference type="ARBA" id="ARBA00022741"/>
    </source>
</evidence>
<dbReference type="SUPFAM" id="SSF90123">
    <property type="entry name" value="ABC transporter transmembrane region"/>
    <property type="match status" value="1"/>
</dbReference>
<dbReference type="EMBL" id="WQLA01000002">
    <property type="protein sequence ID" value="MVN90404.1"/>
    <property type="molecule type" value="Genomic_DNA"/>
</dbReference>
<feature type="transmembrane region" description="Helical" evidence="8">
    <location>
        <begin position="21"/>
        <end position="42"/>
    </location>
</feature>
<dbReference type="PANTHER" id="PTHR24221:SF654">
    <property type="entry name" value="ATP-BINDING CASSETTE SUB-FAMILY B MEMBER 6"/>
    <property type="match status" value="1"/>
</dbReference>
<keyword evidence="4" id="KW-0547">Nucleotide-binding</keyword>
<dbReference type="GO" id="GO:0140359">
    <property type="term" value="F:ABC-type transporter activity"/>
    <property type="evidence" value="ECO:0007669"/>
    <property type="project" value="InterPro"/>
</dbReference>
<dbReference type="InterPro" id="IPR039421">
    <property type="entry name" value="Type_1_exporter"/>
</dbReference>
<dbReference type="PROSITE" id="PS00211">
    <property type="entry name" value="ABC_TRANSPORTER_1"/>
    <property type="match status" value="1"/>
</dbReference>
<evidence type="ECO:0000256" key="7">
    <source>
        <dbReference type="ARBA" id="ARBA00023136"/>
    </source>
</evidence>
<dbReference type="GO" id="GO:0005886">
    <property type="term" value="C:plasma membrane"/>
    <property type="evidence" value="ECO:0007669"/>
    <property type="project" value="UniProtKB-SubCell"/>
</dbReference>
<comment type="subcellular location">
    <subcellularLocation>
        <location evidence="1">Cell membrane</location>
        <topology evidence="1">Multi-pass membrane protein</topology>
    </subcellularLocation>
</comment>
<evidence type="ECO:0000259" key="9">
    <source>
        <dbReference type="PROSITE" id="PS50893"/>
    </source>
</evidence>
<dbReference type="SMART" id="SM00382">
    <property type="entry name" value="AAA"/>
    <property type="match status" value="1"/>
</dbReference>
<dbReference type="Gene3D" id="3.40.50.300">
    <property type="entry name" value="P-loop containing nucleotide triphosphate hydrolases"/>
    <property type="match status" value="1"/>
</dbReference>
<accession>A0A6I4IQ40</accession>
<dbReference type="PROSITE" id="PS50929">
    <property type="entry name" value="ABC_TM1F"/>
    <property type="match status" value="1"/>
</dbReference>
<keyword evidence="5 11" id="KW-0067">ATP-binding</keyword>
<dbReference type="InterPro" id="IPR003439">
    <property type="entry name" value="ABC_transporter-like_ATP-bd"/>
</dbReference>
<dbReference type="Gene3D" id="1.20.1560.10">
    <property type="entry name" value="ABC transporter type 1, transmembrane domain"/>
    <property type="match status" value="1"/>
</dbReference>
<dbReference type="RefSeq" id="WP_157540196.1">
    <property type="nucleotide sequence ID" value="NZ_WQLA01000002.1"/>
</dbReference>
<evidence type="ECO:0000313" key="12">
    <source>
        <dbReference type="Proteomes" id="UP000434850"/>
    </source>
</evidence>
<dbReference type="OrthoDB" id="9760358at2"/>
<dbReference type="CDD" id="cd03251">
    <property type="entry name" value="ABCC_MsbA"/>
    <property type="match status" value="1"/>
</dbReference>
<dbReference type="InterPro" id="IPR003593">
    <property type="entry name" value="AAA+_ATPase"/>
</dbReference>
<keyword evidence="3 8" id="KW-0812">Transmembrane</keyword>
<sequence length="614" mass="67820">MKTYFRLLSFAKPIEKFAIPYIIFTIFAVFFNTLNLALLAPLLQTLFSEKDKCGPAVSQAATNGAPSIIDLSAYFNYYVDLIVHRYGAWGALQFVCGVIIVSVILANVSKYLAQRTMENMRNHTLLNIRRSVFNNVMNLHLGYFNNERKGNIMAKVTSDVQTVQFSVTGTLQVIFKEPLQLIFYLVTLFAWSFKLTVFSLLVVPVAGFVISRIVKKLKAQAVMAQQIYSNMISYLDEALTGIKIVKAFNATDHIKEKFHEENKRYTNVVKAMARRQQLASPVSETMSIIMVSGIVLYGGYLVLTHQSALSASDFIAYIAIFSQLMRPAKAISDSFTTIHSGIAAGERVLELIDEKPAINDAEKASVITGFKNAIEFNNVSFAYGDREVLHNISFKVPAGKTVALVGPSGGGKSTIMDLIPRFTDVKSGEILVDGENIKQITMESLRGLLGVVNQESILFNDTIFNNIAFGKPGASAEQVEAAARIANAHEFIINTEEGYQTSIGDRGTKLSGGQKQRICIARAVLSNPPVMLLDEATSALDTESEKLVQEALNNLMKDRTSVIIAHRLSTIQNADIIIVIESGNVAEQGTHYELLQKNGLYKRLIDMQTFQTEG</sequence>
<dbReference type="GO" id="GO:0034040">
    <property type="term" value="F:ATPase-coupled lipid transmembrane transporter activity"/>
    <property type="evidence" value="ECO:0007669"/>
    <property type="project" value="TreeGrafter"/>
</dbReference>
<dbReference type="AlphaFoldDB" id="A0A6I4IQ40"/>
<reference evidence="11 12" key="1">
    <citation type="submission" date="2019-12" db="EMBL/GenBank/DDBJ databases">
        <title>Mucilaginibacter sp. HME9299 genome sequencing and assembly.</title>
        <authorList>
            <person name="Kang H."/>
            <person name="Kim H."/>
            <person name="Joh K."/>
        </authorList>
    </citation>
    <scope>NUCLEOTIDE SEQUENCE [LARGE SCALE GENOMIC DNA]</scope>
    <source>
        <strain evidence="11 12">HME9299</strain>
    </source>
</reference>
<dbReference type="SUPFAM" id="SSF52540">
    <property type="entry name" value="P-loop containing nucleoside triphosphate hydrolases"/>
    <property type="match status" value="1"/>
</dbReference>
<evidence type="ECO:0000256" key="1">
    <source>
        <dbReference type="ARBA" id="ARBA00004651"/>
    </source>
</evidence>
<feature type="transmembrane region" description="Helical" evidence="8">
    <location>
        <begin position="181"/>
        <end position="210"/>
    </location>
</feature>
<dbReference type="Pfam" id="PF00005">
    <property type="entry name" value="ABC_tran"/>
    <property type="match status" value="1"/>
</dbReference>
<evidence type="ECO:0000256" key="8">
    <source>
        <dbReference type="SAM" id="Phobius"/>
    </source>
</evidence>
<dbReference type="InterPro" id="IPR011527">
    <property type="entry name" value="ABC1_TM_dom"/>
</dbReference>
<protein>
    <submittedName>
        <fullName evidence="11">ATP-binding cassette domain-containing protein</fullName>
    </submittedName>
</protein>
<dbReference type="PROSITE" id="PS50893">
    <property type="entry name" value="ABC_TRANSPORTER_2"/>
    <property type="match status" value="1"/>
</dbReference>
<keyword evidence="7 8" id="KW-0472">Membrane</keyword>
<feature type="domain" description="ABC transmembrane type-1" evidence="10">
    <location>
        <begin position="74"/>
        <end position="340"/>
    </location>
</feature>
<gene>
    <name evidence="11" type="ORF">GO816_04625</name>
</gene>
<dbReference type="CDD" id="cd18552">
    <property type="entry name" value="ABC_6TM_MsbA_like"/>
    <property type="match status" value="1"/>
</dbReference>
<feature type="transmembrane region" description="Helical" evidence="8">
    <location>
        <begin position="86"/>
        <end position="108"/>
    </location>
</feature>
<evidence type="ECO:0000256" key="6">
    <source>
        <dbReference type="ARBA" id="ARBA00022989"/>
    </source>
</evidence>
<organism evidence="11 12">
    <name type="scientific">Mucilaginibacter aquatilis</name>
    <dbReference type="NCBI Taxonomy" id="1517760"/>
    <lineage>
        <taxon>Bacteria</taxon>
        <taxon>Pseudomonadati</taxon>
        <taxon>Bacteroidota</taxon>
        <taxon>Sphingobacteriia</taxon>
        <taxon>Sphingobacteriales</taxon>
        <taxon>Sphingobacteriaceae</taxon>
        <taxon>Mucilaginibacter</taxon>
    </lineage>
</organism>
<evidence type="ECO:0000256" key="3">
    <source>
        <dbReference type="ARBA" id="ARBA00022692"/>
    </source>
</evidence>
<dbReference type="PANTHER" id="PTHR24221">
    <property type="entry name" value="ATP-BINDING CASSETTE SUB-FAMILY B"/>
    <property type="match status" value="1"/>
</dbReference>
<dbReference type="Proteomes" id="UP000434850">
    <property type="component" value="Unassembled WGS sequence"/>
</dbReference>
<proteinExistence type="predicted"/>
<dbReference type="InterPro" id="IPR017871">
    <property type="entry name" value="ABC_transporter-like_CS"/>
</dbReference>
<evidence type="ECO:0000259" key="10">
    <source>
        <dbReference type="PROSITE" id="PS50929"/>
    </source>
</evidence>
<evidence type="ECO:0000313" key="11">
    <source>
        <dbReference type="EMBL" id="MVN90404.1"/>
    </source>
</evidence>
<evidence type="ECO:0000256" key="2">
    <source>
        <dbReference type="ARBA" id="ARBA00022448"/>
    </source>
</evidence>
<dbReference type="FunFam" id="3.40.50.300:FF:000287">
    <property type="entry name" value="Multidrug ABC transporter ATP-binding protein"/>
    <property type="match status" value="1"/>
</dbReference>
<dbReference type="GO" id="GO:0016887">
    <property type="term" value="F:ATP hydrolysis activity"/>
    <property type="evidence" value="ECO:0007669"/>
    <property type="project" value="InterPro"/>
</dbReference>